<dbReference type="Proteomes" id="UP000235145">
    <property type="component" value="Unassembled WGS sequence"/>
</dbReference>
<evidence type="ECO:0000313" key="3">
    <source>
        <dbReference type="Proteomes" id="UP000235145"/>
    </source>
</evidence>
<organism evidence="2 3">
    <name type="scientific">Lactuca sativa</name>
    <name type="common">Garden lettuce</name>
    <dbReference type="NCBI Taxonomy" id="4236"/>
    <lineage>
        <taxon>Eukaryota</taxon>
        <taxon>Viridiplantae</taxon>
        <taxon>Streptophyta</taxon>
        <taxon>Embryophyta</taxon>
        <taxon>Tracheophyta</taxon>
        <taxon>Spermatophyta</taxon>
        <taxon>Magnoliopsida</taxon>
        <taxon>eudicotyledons</taxon>
        <taxon>Gunneridae</taxon>
        <taxon>Pentapetalae</taxon>
        <taxon>asterids</taxon>
        <taxon>campanulids</taxon>
        <taxon>Asterales</taxon>
        <taxon>Asteraceae</taxon>
        <taxon>Cichorioideae</taxon>
        <taxon>Cichorieae</taxon>
        <taxon>Lactucinae</taxon>
        <taxon>Lactuca</taxon>
    </lineage>
</organism>
<dbReference type="AlphaFoldDB" id="A0A9R1V5H5"/>
<feature type="domain" description="FAR1" evidence="1">
    <location>
        <begin position="103"/>
        <end position="185"/>
    </location>
</feature>
<reference evidence="2 3" key="1">
    <citation type="journal article" date="2017" name="Nat. Commun.">
        <title>Genome assembly with in vitro proximity ligation data and whole-genome triplication in lettuce.</title>
        <authorList>
            <person name="Reyes-Chin-Wo S."/>
            <person name="Wang Z."/>
            <person name="Yang X."/>
            <person name="Kozik A."/>
            <person name="Arikit S."/>
            <person name="Song C."/>
            <person name="Xia L."/>
            <person name="Froenicke L."/>
            <person name="Lavelle D.O."/>
            <person name="Truco M.J."/>
            <person name="Xia R."/>
            <person name="Zhu S."/>
            <person name="Xu C."/>
            <person name="Xu H."/>
            <person name="Xu X."/>
            <person name="Cox K."/>
            <person name="Korf I."/>
            <person name="Meyers B.C."/>
            <person name="Michelmore R.W."/>
        </authorList>
    </citation>
    <scope>NUCLEOTIDE SEQUENCE [LARGE SCALE GENOMIC DNA]</scope>
    <source>
        <strain evidence="3">cv. Salinas</strain>
        <tissue evidence="2">Seedlings</tissue>
    </source>
</reference>
<sequence>MSIVDVSEDVEHSIHQILNYMDEDFENSKLNTYQCINMFSIFDHTSECSSSCNHVNSSCRTSSSCVSNFYMSEVLHYIKPDVPEEFKPTKAIRFKDVDEGVKIYKRYAEKAGFDVHLNTLRKVGDIIKHTFLVCNRIGKPKLNPTERNTIYRVTDCKAKIIVKRVKGTSDYRFDKFQENHSHELQDTFHLKSTRTLSYSDKEFIVRAFTAKMGGFQYLRGKVVDYINFKRSMGSINGFRDAQLIVNKMNNRKNNYLNYSLFYRCDETNFLHEIFWADETDKSYYTKFRDVMSFNAMFRTNKYALVFVPFTVIDHHKSSFTIVVGLLSTIVHVAYQEEIAKKLSVEFLKSTDFKKKFNKLFWDIYIERHIFERSWKLLMKEFNLEDEK</sequence>
<dbReference type="PANTHER" id="PTHR47718">
    <property type="entry name" value="OS01G0519700 PROTEIN"/>
    <property type="match status" value="1"/>
</dbReference>
<gene>
    <name evidence="2" type="ORF">LSAT_V11C600326850</name>
</gene>
<dbReference type="Pfam" id="PF03101">
    <property type="entry name" value="FAR1"/>
    <property type="match status" value="1"/>
</dbReference>
<keyword evidence="3" id="KW-1185">Reference proteome</keyword>
<protein>
    <recommendedName>
        <fullName evidence="1">FAR1 domain-containing protein</fullName>
    </recommendedName>
</protein>
<evidence type="ECO:0000313" key="2">
    <source>
        <dbReference type="EMBL" id="KAJ0198723.1"/>
    </source>
</evidence>
<comment type="caution">
    <text evidence="2">The sequence shown here is derived from an EMBL/GenBank/DDBJ whole genome shotgun (WGS) entry which is preliminary data.</text>
</comment>
<dbReference type="PANTHER" id="PTHR47718:SF12">
    <property type="entry name" value="PROTEIN FAR1-RELATED SEQUENCE"/>
    <property type="match status" value="1"/>
</dbReference>
<evidence type="ECO:0000259" key="1">
    <source>
        <dbReference type="Pfam" id="PF03101"/>
    </source>
</evidence>
<proteinExistence type="predicted"/>
<accession>A0A9R1V5H5</accession>
<name>A0A9R1V5H5_LACSA</name>
<dbReference type="InterPro" id="IPR004330">
    <property type="entry name" value="FAR1_DNA_bnd_dom"/>
</dbReference>
<dbReference type="EMBL" id="NBSK02000006">
    <property type="protein sequence ID" value="KAJ0198723.1"/>
    <property type="molecule type" value="Genomic_DNA"/>
</dbReference>